<feature type="domain" description="Alpha fucosidase A-like C-terminal" evidence="3">
    <location>
        <begin position="757"/>
        <end position="809"/>
    </location>
</feature>
<evidence type="ECO:0000313" key="5">
    <source>
        <dbReference type="EMBL" id="KAJ7080944.1"/>
    </source>
</evidence>
<evidence type="ECO:0000256" key="1">
    <source>
        <dbReference type="SAM" id="MobiDB-lite"/>
    </source>
</evidence>
<keyword evidence="6" id="KW-1185">Reference proteome</keyword>
<dbReference type="Pfam" id="PF22124">
    <property type="entry name" value="Glyco_hydro_95_cat"/>
    <property type="match status" value="1"/>
</dbReference>
<name>A0AAD6TZM6_9AGAR</name>
<evidence type="ECO:0000259" key="4">
    <source>
        <dbReference type="Pfam" id="PF22124"/>
    </source>
</evidence>
<comment type="caution">
    <text evidence="5">The sequence shown here is derived from an EMBL/GenBank/DDBJ whole genome shotgun (WGS) entry which is preliminary data.</text>
</comment>
<dbReference type="Pfam" id="PF21307">
    <property type="entry name" value="Glyco_hydro_95_C"/>
    <property type="match status" value="1"/>
</dbReference>
<dbReference type="GO" id="GO:0004560">
    <property type="term" value="F:alpha-L-fucosidase activity"/>
    <property type="evidence" value="ECO:0007669"/>
    <property type="project" value="InterPro"/>
</dbReference>
<dbReference type="EMBL" id="JARJCN010000052">
    <property type="protein sequence ID" value="KAJ7080944.1"/>
    <property type="molecule type" value="Genomic_DNA"/>
</dbReference>
<dbReference type="PANTHER" id="PTHR31084:SF0">
    <property type="entry name" value="ALPHA-L-FUCOSIDASE 2"/>
    <property type="match status" value="1"/>
</dbReference>
<dbReference type="Pfam" id="PF14498">
    <property type="entry name" value="Glyco_hyd_65N_2"/>
    <property type="match status" value="1"/>
</dbReference>
<accession>A0AAD6TZM6</accession>
<evidence type="ECO:0000313" key="6">
    <source>
        <dbReference type="Proteomes" id="UP001222325"/>
    </source>
</evidence>
<feature type="domain" description="Glycosyl hydrolase family 95 N-terminal" evidence="2">
    <location>
        <begin position="72"/>
        <end position="313"/>
    </location>
</feature>
<dbReference type="Gene3D" id="2.70.98.50">
    <property type="entry name" value="putative glycoside hydrolase family protein from bacillus halodurans"/>
    <property type="match status" value="1"/>
</dbReference>
<proteinExistence type="predicted"/>
<dbReference type="GO" id="GO:0005975">
    <property type="term" value="P:carbohydrate metabolic process"/>
    <property type="evidence" value="ECO:0007669"/>
    <property type="project" value="InterPro"/>
</dbReference>
<feature type="domain" description="Glycosyl hydrolase family 95 catalytic" evidence="4">
    <location>
        <begin position="338"/>
        <end position="755"/>
    </location>
</feature>
<dbReference type="PIRSF" id="PIRSF007663">
    <property type="entry name" value="UCP007663"/>
    <property type="match status" value="1"/>
</dbReference>
<dbReference type="InterPro" id="IPR013780">
    <property type="entry name" value="Glyco_hydro_b"/>
</dbReference>
<sequence length="844" mass="90033">MRSCVLIPIFCEGLLPASPDSSVRSPPATQSLKKQPKTPTSAPAQMLLATIFLALTTTGTARAASASDTTVWFSQPATNFTTTIVIGNGRLGASHHGGVVKDQFGLNEDSIWSGSPYNPANPQASTHIPQARALVNAGNYQAAQDYLQANCMAVPLSQTTYQPAGSLLLNFTASTGEITNYKRQLDLTTSVTTLTYVQDNVTFTREAFVSHPAQVLVVRLSASKPGHLNFNASFTTPMPNPSTSVNGKTLILKAGSFAGPAPVPAGLTYENRLTLSASGATVTGVQSASESHFAVHNATTATLFVAIASSFVNYADISGDPASKNAATLAALDAAPDYAKMKAAHVAAYQAFFSRVELDFGQNAAAAVLPTDVRAQQFQKVTDPGFVALNLNFARYMLISSSWGGAQPANLQGIWNEDLFPLWNSKFTVNINLEMNYWGAEVANLADLVEPVVRLVEDVAVTGAHMAQAMYNATASAVGTGGGPGQGAPWVMHHNTDQWRATAPIDAAFYGFWPTGGVFELQTLWEHYLFDPTNTTFVQRIYPLFRGASQFFLETLQVHPNNTNWLVVNPSMSPERAFETINGEDVSTNLGVTMDNTLLRDLFHETSTFANILGVDHDFISQLAATTARLPPFLIGAGGQLQEWLTDWDSKPSPFTHLSPLYGLYPSAQINPLTNATLAAAAETLLIFRGESNDGWPAAWRVGTWARLLNASHVQSDIKLLLSSGKGIWPNLMGKNTIFQIDSTLGGLGTILESLLQSHSGEVHLLPAVPAELATGSFAGLRARGNLRVDAAWTAGTLSTATITSTLPSGHSSNVTVRLGNSAKTVMFALKGGAARQLHASDFV</sequence>
<dbReference type="InterPro" id="IPR008928">
    <property type="entry name" value="6-hairpin_glycosidase_sf"/>
</dbReference>
<dbReference type="AlphaFoldDB" id="A0AAD6TZM6"/>
<reference evidence="5" key="1">
    <citation type="submission" date="2023-03" db="EMBL/GenBank/DDBJ databases">
        <title>Massive genome expansion in bonnet fungi (Mycena s.s.) driven by repeated elements and novel gene families across ecological guilds.</title>
        <authorList>
            <consortium name="Lawrence Berkeley National Laboratory"/>
            <person name="Harder C.B."/>
            <person name="Miyauchi S."/>
            <person name="Viragh M."/>
            <person name="Kuo A."/>
            <person name="Thoen E."/>
            <person name="Andreopoulos B."/>
            <person name="Lu D."/>
            <person name="Skrede I."/>
            <person name="Drula E."/>
            <person name="Henrissat B."/>
            <person name="Morin E."/>
            <person name="Kohler A."/>
            <person name="Barry K."/>
            <person name="LaButti K."/>
            <person name="Morin E."/>
            <person name="Salamov A."/>
            <person name="Lipzen A."/>
            <person name="Mereny Z."/>
            <person name="Hegedus B."/>
            <person name="Baldrian P."/>
            <person name="Stursova M."/>
            <person name="Weitz H."/>
            <person name="Taylor A."/>
            <person name="Grigoriev I.V."/>
            <person name="Nagy L.G."/>
            <person name="Martin F."/>
            <person name="Kauserud H."/>
        </authorList>
    </citation>
    <scope>NUCLEOTIDE SEQUENCE</scope>
    <source>
        <strain evidence="5">CBHHK173m</strain>
    </source>
</reference>
<dbReference type="InterPro" id="IPR027414">
    <property type="entry name" value="GH95_N_dom"/>
</dbReference>
<dbReference type="Proteomes" id="UP001222325">
    <property type="component" value="Unassembled WGS sequence"/>
</dbReference>
<protein>
    <submittedName>
        <fullName evidence="5">Alpha-l-fucosidase</fullName>
    </submittedName>
</protein>
<dbReference type="PANTHER" id="PTHR31084">
    <property type="entry name" value="ALPHA-L-FUCOSIDASE 2"/>
    <property type="match status" value="1"/>
</dbReference>
<dbReference type="InterPro" id="IPR049053">
    <property type="entry name" value="AFCA-like_C"/>
</dbReference>
<dbReference type="InterPro" id="IPR054363">
    <property type="entry name" value="GH95_cat"/>
</dbReference>
<gene>
    <name evidence="5" type="ORF">B0H15DRAFT_474369</name>
</gene>
<dbReference type="InterPro" id="IPR016518">
    <property type="entry name" value="Alpha-L-fucosidase"/>
</dbReference>
<evidence type="ECO:0000259" key="3">
    <source>
        <dbReference type="Pfam" id="PF21307"/>
    </source>
</evidence>
<evidence type="ECO:0000259" key="2">
    <source>
        <dbReference type="Pfam" id="PF14498"/>
    </source>
</evidence>
<dbReference type="SUPFAM" id="SSF48208">
    <property type="entry name" value="Six-hairpin glycosidases"/>
    <property type="match status" value="1"/>
</dbReference>
<feature type="region of interest" description="Disordered" evidence="1">
    <location>
        <begin position="19"/>
        <end position="41"/>
    </location>
</feature>
<dbReference type="Gene3D" id="2.60.40.1180">
    <property type="entry name" value="Golgi alpha-mannosidase II"/>
    <property type="match status" value="1"/>
</dbReference>
<organism evidence="5 6">
    <name type="scientific">Mycena belliarum</name>
    <dbReference type="NCBI Taxonomy" id="1033014"/>
    <lineage>
        <taxon>Eukaryota</taxon>
        <taxon>Fungi</taxon>
        <taxon>Dikarya</taxon>
        <taxon>Basidiomycota</taxon>
        <taxon>Agaricomycotina</taxon>
        <taxon>Agaricomycetes</taxon>
        <taxon>Agaricomycetidae</taxon>
        <taxon>Agaricales</taxon>
        <taxon>Marasmiineae</taxon>
        <taxon>Mycenaceae</taxon>
        <taxon>Mycena</taxon>
    </lineage>
</organism>